<dbReference type="Proteomes" id="UP000461739">
    <property type="component" value="Unassembled WGS sequence"/>
</dbReference>
<organism evidence="1 2">
    <name type="scientific">Bacillus cereus</name>
    <dbReference type="NCBI Taxonomy" id="1396"/>
    <lineage>
        <taxon>Bacteria</taxon>
        <taxon>Bacillati</taxon>
        <taxon>Bacillota</taxon>
        <taxon>Bacilli</taxon>
        <taxon>Bacillales</taxon>
        <taxon>Bacillaceae</taxon>
        <taxon>Bacillus</taxon>
        <taxon>Bacillus cereus group</taxon>
    </lineage>
</organism>
<sequence length="90" mass="10261">MSFILENLQFNTVAVNNEVNKITINTKLPNAAYDLKIRLITFQDKQAEILTEVIQPSDSEIPTLQVITEKELITFIDSKYNTTVKVLEGF</sequence>
<gene>
    <name evidence="1" type="ORF">F8165_28260</name>
</gene>
<name>A0AAN5XK53_BACCE</name>
<dbReference type="RefSeq" id="WP_071729514.1">
    <property type="nucleotide sequence ID" value="NZ_WBPA01000004.1"/>
</dbReference>
<reference evidence="1 2" key="1">
    <citation type="submission" date="2019-10" db="EMBL/GenBank/DDBJ databases">
        <title>Bacillus from the desert of Cuatro Cinegas, Coahuila.</title>
        <authorList>
            <person name="Olmedo-Alvarez G."/>
            <person name="Saldana S."/>
            <person name="Barcelo D."/>
        </authorList>
    </citation>
    <scope>NUCLEOTIDE SEQUENCE [LARGE SCALE GENOMIC DNA]</scope>
    <source>
        <strain evidence="1 2">CH316_11T</strain>
    </source>
</reference>
<accession>A0AAN5XK53</accession>
<dbReference type="AlphaFoldDB" id="A0AAN5XK53"/>
<comment type="caution">
    <text evidence="1">The sequence shown here is derived from an EMBL/GenBank/DDBJ whole genome shotgun (WGS) entry which is preliminary data.</text>
</comment>
<proteinExistence type="predicted"/>
<evidence type="ECO:0000313" key="2">
    <source>
        <dbReference type="Proteomes" id="UP000461739"/>
    </source>
</evidence>
<dbReference type="EMBL" id="WBPI01000027">
    <property type="protein sequence ID" value="KAB2446031.1"/>
    <property type="molecule type" value="Genomic_DNA"/>
</dbReference>
<protein>
    <submittedName>
        <fullName evidence="1">Uncharacterized protein</fullName>
    </submittedName>
</protein>
<evidence type="ECO:0000313" key="1">
    <source>
        <dbReference type="EMBL" id="KAB2446031.1"/>
    </source>
</evidence>